<dbReference type="EMBL" id="CP027860">
    <property type="protein sequence ID" value="AVP99589.1"/>
    <property type="molecule type" value="Genomic_DNA"/>
</dbReference>
<dbReference type="GO" id="GO:0016491">
    <property type="term" value="F:oxidoreductase activity"/>
    <property type="evidence" value="ECO:0007669"/>
    <property type="project" value="UniProtKB-KW"/>
</dbReference>
<dbReference type="PANTHER" id="PTHR13847">
    <property type="entry name" value="SARCOSINE DEHYDROGENASE-RELATED"/>
    <property type="match status" value="1"/>
</dbReference>
<feature type="domain" description="FAD dependent oxidoreductase" evidence="2">
    <location>
        <begin position="31"/>
        <end position="414"/>
    </location>
</feature>
<dbReference type="SUPFAM" id="SSF51905">
    <property type="entry name" value="FAD/NAD(P)-binding domain"/>
    <property type="match status" value="1"/>
</dbReference>
<sequence>MACSGFVDRIRYSLTRASGPAPDMSIEKREITVIGAGVIGSAIAWRLATQGHSVRVLDPEPPGFGGASYGNVGHIAAELVEPLPSPKLLLTFWKELVQFGGPLHMPMRHWFGLLPWSLRFAMAAFRRAENTRALAPLVRTATTDFQQMLEAFGRTDLLRQNGHYQIWYGAKAEQAAAAEAAHMATLDIPTAPADASWLNVQAQRAGVDAIAGLHFPTCGHVLDPAEVGKACADAAKAHGAVFEPVAATKIERRGAGLVITHSAGQINTEAAVVAAGVWSKPLLEAFGLKVPLQPAYGYHVELPNEPAQIDAPILYSDQRLLVTPMAGRLRASSFMEFSGLHSKVDPRKFTRLDELLAQVGYPKSDPSRRWRGPRPILPDYLPGLGQVPGQPIYYAIGHQHIGLTLAPMTAEVMGRLIDGSHPHIPCDAFDLRRFG</sequence>
<dbReference type="Gene3D" id="3.50.50.60">
    <property type="entry name" value="FAD/NAD(P)-binding domain"/>
    <property type="match status" value="2"/>
</dbReference>
<dbReference type="Gene3D" id="3.30.9.10">
    <property type="entry name" value="D-Amino Acid Oxidase, subunit A, domain 2"/>
    <property type="match status" value="1"/>
</dbReference>
<dbReference type="OrthoDB" id="9806257at2"/>
<dbReference type="PANTHER" id="PTHR13847:SF289">
    <property type="entry name" value="GLYCINE OXIDASE"/>
    <property type="match status" value="1"/>
</dbReference>
<evidence type="ECO:0000313" key="3">
    <source>
        <dbReference type="EMBL" id="AVP99589.1"/>
    </source>
</evidence>
<evidence type="ECO:0000313" key="4">
    <source>
        <dbReference type="Proteomes" id="UP000241074"/>
    </source>
</evidence>
<organism evidence="3 4">
    <name type="scientific">Ahniella affigens</name>
    <dbReference type="NCBI Taxonomy" id="2021234"/>
    <lineage>
        <taxon>Bacteria</taxon>
        <taxon>Pseudomonadati</taxon>
        <taxon>Pseudomonadota</taxon>
        <taxon>Gammaproteobacteria</taxon>
        <taxon>Lysobacterales</taxon>
        <taxon>Rhodanobacteraceae</taxon>
        <taxon>Ahniella</taxon>
    </lineage>
</organism>
<evidence type="ECO:0000259" key="2">
    <source>
        <dbReference type="Pfam" id="PF01266"/>
    </source>
</evidence>
<evidence type="ECO:0000256" key="1">
    <source>
        <dbReference type="ARBA" id="ARBA00023002"/>
    </source>
</evidence>
<dbReference type="GO" id="GO:0005737">
    <property type="term" value="C:cytoplasm"/>
    <property type="evidence" value="ECO:0007669"/>
    <property type="project" value="TreeGrafter"/>
</dbReference>
<keyword evidence="1" id="KW-0560">Oxidoreductase</keyword>
<dbReference type="InterPro" id="IPR006076">
    <property type="entry name" value="FAD-dep_OxRdtase"/>
</dbReference>
<accession>A0A2P1PXM2</accession>
<reference evidence="3 4" key="1">
    <citation type="submission" date="2018-03" db="EMBL/GenBank/DDBJ databases">
        <title>Ahniella affigens gen. nov., sp. nov., a gammaproteobacterium isolated from sandy soil near a stream.</title>
        <authorList>
            <person name="Ko Y."/>
            <person name="Kim J.-H."/>
        </authorList>
    </citation>
    <scope>NUCLEOTIDE SEQUENCE [LARGE SCALE GENOMIC DNA]</scope>
    <source>
        <strain evidence="3 4">D13</strain>
    </source>
</reference>
<name>A0A2P1PXM2_9GAMM</name>
<proteinExistence type="predicted"/>
<dbReference type="Pfam" id="PF01266">
    <property type="entry name" value="DAO"/>
    <property type="match status" value="1"/>
</dbReference>
<gene>
    <name evidence="3" type="ORF">C7S18_21495</name>
</gene>
<dbReference type="Proteomes" id="UP000241074">
    <property type="component" value="Chromosome"/>
</dbReference>
<keyword evidence="4" id="KW-1185">Reference proteome</keyword>
<reference evidence="3 4" key="2">
    <citation type="submission" date="2018-03" db="EMBL/GenBank/DDBJ databases">
        <authorList>
            <person name="Keele B.F."/>
        </authorList>
    </citation>
    <scope>NUCLEOTIDE SEQUENCE [LARGE SCALE GENOMIC DNA]</scope>
    <source>
        <strain evidence="3 4">D13</strain>
    </source>
</reference>
<dbReference type="InterPro" id="IPR036188">
    <property type="entry name" value="FAD/NAD-bd_sf"/>
</dbReference>
<dbReference type="KEGG" id="xba:C7S18_21495"/>
<protein>
    <recommendedName>
        <fullName evidence="2">FAD dependent oxidoreductase domain-containing protein</fullName>
    </recommendedName>
</protein>
<dbReference type="AlphaFoldDB" id="A0A2P1PXM2"/>